<feature type="region of interest" description="Disordered" evidence="1">
    <location>
        <begin position="161"/>
        <end position="230"/>
    </location>
</feature>
<reference evidence="2 3" key="1">
    <citation type="submission" date="2019-07" db="EMBL/GenBank/DDBJ databases">
        <title>Draft genome sequence of Haloferax volcanii SS0101, isolated from salt farm in Samut Sakhon, Thailand.</title>
        <authorList>
            <person name="Wanthongcharoen S."/>
            <person name="Yamprayoonswat W."/>
            <person name="Ruangsuj P."/>
            <person name="Thongpramul N."/>
            <person name="Jumpathong W."/>
            <person name="Sittihan S."/>
            <person name="Kanjanavas P."/>
            <person name="Yasawong M."/>
        </authorList>
    </citation>
    <scope>NUCLEOTIDE SEQUENCE [LARGE SCALE GENOMIC DNA]</scope>
    <source>
        <strain evidence="2 3">SS0101</strain>
    </source>
</reference>
<dbReference type="Proteomes" id="UP000320212">
    <property type="component" value="Unassembled WGS sequence"/>
</dbReference>
<proteinExistence type="predicted"/>
<gene>
    <name evidence="2" type="ORF">FQA18_05760</name>
</gene>
<protein>
    <submittedName>
        <fullName evidence="2">Uncharacterized protein</fullName>
    </submittedName>
</protein>
<accession>A0A558GCX0</accession>
<dbReference type="AlphaFoldDB" id="A0A558GCX0"/>
<name>A0A558GCX0_HALVO</name>
<dbReference type="EMBL" id="VMTR01000024">
    <property type="protein sequence ID" value="TVT95593.1"/>
    <property type="molecule type" value="Genomic_DNA"/>
</dbReference>
<sequence length="230" mass="25652">MTRGCFPVSDSPKQESDDLDDGDGDLWYDAEVDESELGKKRLDGLSPVPTEHGRKVAFNALPPEASRGPGRYDNYWTDPDPPYEPKSHVIDGSYREPPAKEDSWRLIRYNCGSCKKRCLVDHAERAVKLRQCRDCARVPALDDKVRDHRLTSLLWAHMAARDSTARSGEATTVLPAPSAPRRGREEPAGSEGLPLDPEAGPHRGVPDPEEREKPQRRLSDYVVADGGERE</sequence>
<feature type="compositionally biased region" description="Acidic residues" evidence="1">
    <location>
        <begin position="17"/>
        <end position="26"/>
    </location>
</feature>
<organism evidence="2 3">
    <name type="scientific">Haloferax volcanii</name>
    <name type="common">Halobacterium volcanii</name>
    <dbReference type="NCBI Taxonomy" id="2246"/>
    <lineage>
        <taxon>Archaea</taxon>
        <taxon>Methanobacteriati</taxon>
        <taxon>Methanobacteriota</taxon>
        <taxon>Stenosarchaea group</taxon>
        <taxon>Halobacteria</taxon>
        <taxon>Halobacteriales</taxon>
        <taxon>Haloferacaceae</taxon>
        <taxon>Haloferax</taxon>
    </lineage>
</organism>
<feature type="region of interest" description="Disordered" evidence="1">
    <location>
        <begin position="1"/>
        <end position="26"/>
    </location>
</feature>
<evidence type="ECO:0000313" key="3">
    <source>
        <dbReference type="Proteomes" id="UP000320212"/>
    </source>
</evidence>
<comment type="caution">
    <text evidence="2">The sequence shown here is derived from an EMBL/GenBank/DDBJ whole genome shotgun (WGS) entry which is preliminary data.</text>
</comment>
<evidence type="ECO:0000313" key="2">
    <source>
        <dbReference type="EMBL" id="TVT95593.1"/>
    </source>
</evidence>
<feature type="compositionally biased region" description="Basic and acidic residues" evidence="1">
    <location>
        <begin position="199"/>
        <end position="219"/>
    </location>
</feature>
<evidence type="ECO:0000256" key="1">
    <source>
        <dbReference type="SAM" id="MobiDB-lite"/>
    </source>
</evidence>